<dbReference type="Proteomes" id="UP000593565">
    <property type="component" value="Unassembled WGS sequence"/>
</dbReference>
<comment type="caution">
    <text evidence="2">The sequence shown here is derived from an EMBL/GenBank/DDBJ whole genome shotgun (WGS) entry which is preliminary data.</text>
</comment>
<evidence type="ECO:0000313" key="2">
    <source>
        <dbReference type="EMBL" id="KAF4074832.1"/>
    </source>
</evidence>
<proteinExistence type="predicted"/>
<name>A0A7J5ZW34_AMEME</name>
<dbReference type="AlphaFoldDB" id="A0A7J5ZW34"/>
<sequence>MRRNAVSRCVDEHFSEFLLTSPAPSPARGYAARHPTAQPIRRRKPAYRLPPAIVISFCSHTQSGDGQIERKRRGERKRRRVEVCSKGTVIRRVYGMPCSGCSPRATHREPCRGVIGHWPGLGGA</sequence>
<feature type="region of interest" description="Disordered" evidence="1">
    <location>
        <begin position="25"/>
        <end position="45"/>
    </location>
</feature>
<dbReference type="EMBL" id="JAAGNN010000022">
    <property type="protein sequence ID" value="KAF4074832.1"/>
    <property type="molecule type" value="Genomic_DNA"/>
</dbReference>
<accession>A0A7J5ZW34</accession>
<evidence type="ECO:0000313" key="3">
    <source>
        <dbReference type="Proteomes" id="UP000593565"/>
    </source>
</evidence>
<gene>
    <name evidence="2" type="ORF">AMELA_G00243460</name>
</gene>
<reference evidence="2 3" key="1">
    <citation type="submission" date="2020-02" db="EMBL/GenBank/DDBJ databases">
        <title>A chromosome-scale genome assembly of the black bullhead catfish (Ameiurus melas).</title>
        <authorList>
            <person name="Wen M."/>
            <person name="Zham M."/>
            <person name="Cabau C."/>
            <person name="Klopp C."/>
            <person name="Donnadieu C."/>
            <person name="Roques C."/>
            <person name="Bouchez O."/>
            <person name="Lampietro C."/>
            <person name="Jouanno E."/>
            <person name="Herpin A."/>
            <person name="Louis A."/>
            <person name="Berthelot C."/>
            <person name="Parey E."/>
            <person name="Roest-Crollius H."/>
            <person name="Braasch I."/>
            <person name="Postlethwait J."/>
            <person name="Robinson-Rechavi M."/>
            <person name="Echchiki A."/>
            <person name="Begum T."/>
            <person name="Montfort J."/>
            <person name="Schartl M."/>
            <person name="Bobe J."/>
            <person name="Guiguen Y."/>
        </authorList>
    </citation>
    <scope>NUCLEOTIDE SEQUENCE [LARGE SCALE GENOMIC DNA]</scope>
    <source>
        <strain evidence="2">M_S1</strain>
        <tissue evidence="2">Blood</tissue>
    </source>
</reference>
<organism evidence="2 3">
    <name type="scientific">Ameiurus melas</name>
    <name type="common">Black bullhead</name>
    <name type="synonym">Silurus melas</name>
    <dbReference type="NCBI Taxonomy" id="219545"/>
    <lineage>
        <taxon>Eukaryota</taxon>
        <taxon>Metazoa</taxon>
        <taxon>Chordata</taxon>
        <taxon>Craniata</taxon>
        <taxon>Vertebrata</taxon>
        <taxon>Euteleostomi</taxon>
        <taxon>Actinopterygii</taxon>
        <taxon>Neopterygii</taxon>
        <taxon>Teleostei</taxon>
        <taxon>Ostariophysi</taxon>
        <taxon>Siluriformes</taxon>
        <taxon>Ictaluridae</taxon>
        <taxon>Ameiurus</taxon>
    </lineage>
</organism>
<evidence type="ECO:0000256" key="1">
    <source>
        <dbReference type="SAM" id="MobiDB-lite"/>
    </source>
</evidence>
<protein>
    <submittedName>
        <fullName evidence="2">Uncharacterized protein</fullName>
    </submittedName>
</protein>
<keyword evidence="3" id="KW-1185">Reference proteome</keyword>